<name>A0A1G7ZM74_9SPHI</name>
<organism evidence="1 2">
    <name type="scientific">Pedobacter terrae</name>
    <dbReference type="NCBI Taxonomy" id="405671"/>
    <lineage>
        <taxon>Bacteria</taxon>
        <taxon>Pseudomonadati</taxon>
        <taxon>Bacteroidota</taxon>
        <taxon>Sphingobacteriia</taxon>
        <taxon>Sphingobacteriales</taxon>
        <taxon>Sphingobacteriaceae</taxon>
        <taxon>Pedobacter</taxon>
    </lineage>
</organism>
<evidence type="ECO:0000313" key="1">
    <source>
        <dbReference type="EMBL" id="SDH09793.1"/>
    </source>
</evidence>
<gene>
    <name evidence="1" type="ORF">SAMN05421827_116106</name>
</gene>
<dbReference type="EMBL" id="FNCH01000016">
    <property type="protein sequence ID" value="SDH09793.1"/>
    <property type="molecule type" value="Genomic_DNA"/>
</dbReference>
<evidence type="ECO:0000313" key="2">
    <source>
        <dbReference type="Proteomes" id="UP000199643"/>
    </source>
</evidence>
<keyword evidence="2" id="KW-1185">Reference proteome</keyword>
<protein>
    <submittedName>
        <fullName evidence="1">Uncharacterized protein</fullName>
    </submittedName>
</protein>
<dbReference type="Proteomes" id="UP000199643">
    <property type="component" value="Unassembled WGS sequence"/>
</dbReference>
<dbReference type="STRING" id="405671.SAMN05421827_116106"/>
<accession>A0A1G7ZM74</accession>
<dbReference type="AlphaFoldDB" id="A0A1G7ZM74"/>
<reference evidence="2" key="1">
    <citation type="submission" date="2016-10" db="EMBL/GenBank/DDBJ databases">
        <authorList>
            <person name="Varghese N."/>
            <person name="Submissions S."/>
        </authorList>
    </citation>
    <scope>NUCLEOTIDE SEQUENCE [LARGE SCALE GENOMIC DNA]</scope>
    <source>
        <strain evidence="2">DSM 17933</strain>
    </source>
</reference>
<proteinExistence type="predicted"/>
<sequence>MILKALHINLVNDAIAARRYKMLSKLIMAQYSL</sequence>